<protein>
    <submittedName>
        <fullName evidence="1">Uncharacterized protein</fullName>
    </submittedName>
</protein>
<dbReference type="OrthoDB" id="3107823at2759"/>
<accession>A0A8H8CFS4</accession>
<comment type="caution">
    <text evidence="1">The sequence shown here is derived from an EMBL/GenBank/DDBJ whole genome shotgun (WGS) entry which is preliminary data.</text>
</comment>
<dbReference type="EMBL" id="JAFIQS010000015">
    <property type="protein sequence ID" value="KAG5163249.1"/>
    <property type="molecule type" value="Genomic_DNA"/>
</dbReference>
<evidence type="ECO:0000313" key="1">
    <source>
        <dbReference type="EMBL" id="KAG5163249.1"/>
    </source>
</evidence>
<dbReference type="AlphaFoldDB" id="A0A8H8CFS4"/>
<sequence length="305" mass="35151">MADQYIPPQVTDSIRFEGVLEKFLSHTTVSLKKVGVIPVAWRTMAGYLKAVIRDDCFKLKLLRQEFKQKDHQLDHLFEVQYFVATFLHTVAQFICTENISFKPDITDISFAVMLINSKANLYPMKIFEHKVKTAFFRAAQIKKLNGEPQYLDANLSALYNYLMEKGIIYCDYLTKQVKISVNDQSHTNPMFKKMFVDNLAASPFCQVSEWQDIFKKLRDFSTPFSTTISSKNYIPQPWIDDNVVYDSIGDHLASQPLAHSEKDFHEAIQPYNPDYVYVSIGIELAPMSPEKLKSMGLVKEDGWLD</sequence>
<proteinExistence type="predicted"/>
<gene>
    <name evidence="1" type="ORF">JR316_011593</name>
</gene>
<organism evidence="1">
    <name type="scientific">Psilocybe cubensis</name>
    <name type="common">Psychedelic mushroom</name>
    <name type="synonym">Stropharia cubensis</name>
    <dbReference type="NCBI Taxonomy" id="181762"/>
    <lineage>
        <taxon>Eukaryota</taxon>
        <taxon>Fungi</taxon>
        <taxon>Dikarya</taxon>
        <taxon>Basidiomycota</taxon>
        <taxon>Agaricomycotina</taxon>
        <taxon>Agaricomycetes</taxon>
        <taxon>Agaricomycetidae</taxon>
        <taxon>Agaricales</taxon>
        <taxon>Agaricineae</taxon>
        <taxon>Strophariaceae</taxon>
        <taxon>Psilocybe</taxon>
    </lineage>
</organism>
<reference evidence="1" key="1">
    <citation type="submission" date="2021-02" db="EMBL/GenBank/DDBJ databases">
        <title>Psilocybe cubensis genome.</title>
        <authorList>
            <person name="Mckernan K.J."/>
            <person name="Crawford S."/>
            <person name="Trippe A."/>
            <person name="Kane L.T."/>
            <person name="Mclaughlin S."/>
        </authorList>
    </citation>
    <scope>NUCLEOTIDE SEQUENCE [LARGE SCALE GENOMIC DNA]</scope>
    <source>
        <strain evidence="1">MGC-MH-2018</strain>
    </source>
</reference>
<name>A0A8H8CFS4_PSICU</name>